<keyword evidence="4" id="KW-1185">Reference proteome</keyword>
<organism evidence="3 4">
    <name type="scientific">Streptomyces thermospinosisporus</name>
    <dbReference type="NCBI Taxonomy" id="161482"/>
    <lineage>
        <taxon>Bacteria</taxon>
        <taxon>Bacillati</taxon>
        <taxon>Actinomycetota</taxon>
        <taxon>Actinomycetes</taxon>
        <taxon>Kitasatosporales</taxon>
        <taxon>Streptomycetaceae</taxon>
        <taxon>Streptomyces</taxon>
    </lineage>
</organism>
<accession>A0ABP4JFE8</accession>
<sequence length="451" mass="48851">MLAETVSVTGWGRTAPTAARLIRPRTYEEAAAAVRSCGARGGIARGLGRAYGDAAQNAGGAVLDMTGLDRIHAIDAAGGTVLCDAGVSLHRLMEVLLPLGWFVPVTPGTRQVTVGGAIGADIHGKNHHVAGSFSRHVLSFELLTADGTVRTVVPGTPLFDATTGGMGLTGIVLTATLRLQPVQTALMRVDTERADDLDDLMARLTRTDHRCRYSVAWIDLLARGAVTGRAVLTRGDHAPLDALPEGGRARRAPLAFRTSRLPAAPAFLPDGLLSRTTVGLFNELWYRRAPRTRTTRLQHLTAFFHPLDGVPHWNRVYGRGGFVQYQFVVGEGREETLRRIVRRLSDRRCPSFLAVLKRFGPADPGWLSFPAPGWTLAVDIPASLPGLGPFLDELDEEVAAAGGRVYLAKDARLRPDLLAAMYPRLDDFRALRAELDPRGVFMSDLARRLDL</sequence>
<dbReference type="Pfam" id="PF04030">
    <property type="entry name" value="ALO"/>
    <property type="match status" value="1"/>
</dbReference>
<dbReference type="InterPro" id="IPR016169">
    <property type="entry name" value="FAD-bd_PCMH_sub2"/>
</dbReference>
<keyword evidence="1" id="KW-0560">Oxidoreductase</keyword>
<evidence type="ECO:0000259" key="2">
    <source>
        <dbReference type="PROSITE" id="PS51387"/>
    </source>
</evidence>
<dbReference type="InterPro" id="IPR010031">
    <property type="entry name" value="FAD_lactone_oxidase-like"/>
</dbReference>
<dbReference type="InterPro" id="IPR016166">
    <property type="entry name" value="FAD-bd_PCMH"/>
</dbReference>
<protein>
    <submittedName>
        <fullName evidence="3">FAD-binding oxidoreductase</fullName>
    </submittedName>
</protein>
<dbReference type="InterPro" id="IPR016171">
    <property type="entry name" value="Vanillyl_alc_oxidase_C-sub2"/>
</dbReference>
<dbReference type="EMBL" id="BAAAIZ010000017">
    <property type="protein sequence ID" value="GAA1418680.1"/>
    <property type="molecule type" value="Genomic_DNA"/>
</dbReference>
<comment type="caution">
    <text evidence="3">The sequence shown here is derived from an EMBL/GenBank/DDBJ whole genome shotgun (WGS) entry which is preliminary data.</text>
</comment>
<proteinExistence type="predicted"/>
<name>A0ABP4JFE8_9ACTN</name>
<dbReference type="InterPro" id="IPR006094">
    <property type="entry name" value="Oxid_FAD_bind_N"/>
</dbReference>
<dbReference type="PROSITE" id="PS51387">
    <property type="entry name" value="FAD_PCMH"/>
    <property type="match status" value="1"/>
</dbReference>
<dbReference type="RefSeq" id="WP_344010961.1">
    <property type="nucleotide sequence ID" value="NZ_BAAAIZ010000017.1"/>
</dbReference>
<feature type="domain" description="FAD-binding PCMH-type" evidence="2">
    <location>
        <begin position="14"/>
        <end position="182"/>
    </location>
</feature>
<gene>
    <name evidence="3" type="ORF">GCM10009601_14480</name>
</gene>
<dbReference type="Pfam" id="PF01565">
    <property type="entry name" value="FAD_binding_4"/>
    <property type="match status" value="1"/>
</dbReference>
<dbReference type="PANTHER" id="PTHR43762">
    <property type="entry name" value="L-GULONOLACTONE OXIDASE"/>
    <property type="match status" value="1"/>
</dbReference>
<evidence type="ECO:0000313" key="4">
    <source>
        <dbReference type="Proteomes" id="UP001500973"/>
    </source>
</evidence>
<dbReference type="SUPFAM" id="SSF56176">
    <property type="entry name" value="FAD-binding/transporter-associated domain-like"/>
    <property type="match status" value="1"/>
</dbReference>
<dbReference type="Proteomes" id="UP001500973">
    <property type="component" value="Unassembled WGS sequence"/>
</dbReference>
<reference evidence="4" key="1">
    <citation type="journal article" date="2019" name="Int. J. Syst. Evol. Microbiol.">
        <title>The Global Catalogue of Microorganisms (GCM) 10K type strain sequencing project: providing services to taxonomists for standard genome sequencing and annotation.</title>
        <authorList>
            <consortium name="The Broad Institute Genomics Platform"/>
            <consortium name="The Broad Institute Genome Sequencing Center for Infectious Disease"/>
            <person name="Wu L."/>
            <person name="Ma J."/>
        </authorList>
    </citation>
    <scope>NUCLEOTIDE SEQUENCE [LARGE SCALE GENOMIC DNA]</scope>
    <source>
        <strain evidence="4">JCM 11756</strain>
    </source>
</reference>
<dbReference type="InterPro" id="IPR007173">
    <property type="entry name" value="ALO_C"/>
</dbReference>
<evidence type="ECO:0000256" key="1">
    <source>
        <dbReference type="ARBA" id="ARBA00023002"/>
    </source>
</evidence>
<evidence type="ECO:0000313" key="3">
    <source>
        <dbReference type="EMBL" id="GAA1418680.1"/>
    </source>
</evidence>
<dbReference type="Gene3D" id="1.10.45.10">
    <property type="entry name" value="Vanillyl-alcohol Oxidase, Chain A, domain 4"/>
    <property type="match status" value="1"/>
</dbReference>
<dbReference type="InterPro" id="IPR036318">
    <property type="entry name" value="FAD-bd_PCMH-like_sf"/>
</dbReference>
<dbReference type="PANTHER" id="PTHR43762:SF1">
    <property type="entry name" value="D-ARABINONO-1,4-LACTONE OXIDASE"/>
    <property type="match status" value="1"/>
</dbReference>
<dbReference type="Gene3D" id="3.30.465.10">
    <property type="match status" value="1"/>
</dbReference>